<dbReference type="KEGG" id="nvn:NVIE_017010"/>
<dbReference type="EMBL" id="CP007536">
    <property type="protein sequence ID" value="AIC15959.1"/>
    <property type="molecule type" value="Genomic_DNA"/>
</dbReference>
<feature type="domain" description="ArnR1-like winged helix-turn-helix" evidence="1">
    <location>
        <begin position="12"/>
        <end position="91"/>
    </location>
</feature>
<gene>
    <name evidence="2" type="ORF">NVIE_017010</name>
</gene>
<dbReference type="Proteomes" id="UP000027093">
    <property type="component" value="Chromosome"/>
</dbReference>
<dbReference type="InterPro" id="IPR038723">
    <property type="entry name" value="ArnR1-like_HTH"/>
</dbReference>
<proteinExistence type="predicted"/>
<protein>
    <recommendedName>
        <fullName evidence="1">ArnR1-like winged helix-turn-helix domain-containing protein</fullName>
    </recommendedName>
</protein>
<dbReference type="InterPro" id="IPR036390">
    <property type="entry name" value="WH_DNA-bd_sf"/>
</dbReference>
<evidence type="ECO:0000313" key="3">
    <source>
        <dbReference type="Proteomes" id="UP000027093"/>
    </source>
</evidence>
<organism evidence="2 3">
    <name type="scientific">Nitrososphaera viennensis EN76</name>
    <dbReference type="NCBI Taxonomy" id="926571"/>
    <lineage>
        <taxon>Archaea</taxon>
        <taxon>Nitrososphaerota</taxon>
        <taxon>Nitrososphaeria</taxon>
        <taxon>Nitrososphaerales</taxon>
        <taxon>Nitrososphaeraceae</taxon>
        <taxon>Nitrososphaera</taxon>
    </lineage>
</organism>
<dbReference type="Gene3D" id="1.10.10.10">
    <property type="entry name" value="Winged helix-like DNA-binding domain superfamily/Winged helix DNA-binding domain"/>
    <property type="match status" value="1"/>
</dbReference>
<reference evidence="2 3" key="1">
    <citation type="journal article" date="2014" name="Int. J. Syst. Evol. Microbiol.">
        <title>Nitrososphaera viennensis gen. nov., sp. nov., an aerobic and mesophilic, ammonia-oxidizing archaeon from soil and a member of the archaeal phylum Thaumarchaeota.</title>
        <authorList>
            <person name="Stieglmeier M."/>
            <person name="Klingl A."/>
            <person name="Alves R.J."/>
            <person name="Rittmann S.K."/>
            <person name="Melcher M."/>
            <person name="Leisch N."/>
            <person name="Schleper C."/>
        </authorList>
    </citation>
    <scope>NUCLEOTIDE SEQUENCE [LARGE SCALE GENOMIC DNA]</scope>
    <source>
        <strain evidence="2">EN76</strain>
    </source>
</reference>
<keyword evidence="3" id="KW-1185">Reference proteome</keyword>
<dbReference type="InterPro" id="IPR036388">
    <property type="entry name" value="WH-like_DNA-bd_sf"/>
</dbReference>
<dbReference type="Pfam" id="PF14947">
    <property type="entry name" value="HTH_45"/>
    <property type="match status" value="1"/>
</dbReference>
<name>A0A060HHA1_9ARCH</name>
<evidence type="ECO:0000259" key="1">
    <source>
        <dbReference type="Pfam" id="PF14947"/>
    </source>
</evidence>
<evidence type="ECO:0000313" key="2">
    <source>
        <dbReference type="EMBL" id="AIC15959.1"/>
    </source>
</evidence>
<dbReference type="AlphaFoldDB" id="A0A060HHA1"/>
<sequence length="101" mass="11383">MEGGLKMPNNNRTHISIIADILDTARQYSYEGYDEGAPVTHLIRKANVPHRRLSSIVSELKAYGLLSEAPDSKYRISEKGMEFLNSYNQFKGFAESFGLKV</sequence>
<dbReference type="STRING" id="926571.NVIE_017010"/>
<dbReference type="SUPFAM" id="SSF46785">
    <property type="entry name" value="Winged helix' DNA-binding domain"/>
    <property type="match status" value="1"/>
</dbReference>
<dbReference type="HOGENOM" id="CLU_159725_1_2_2"/>
<accession>A0A060HHA1</accession>